<evidence type="ECO:0000313" key="1">
    <source>
        <dbReference type="EMBL" id="ETV70816.1"/>
    </source>
</evidence>
<accession>W4FV39</accession>
<protein>
    <submittedName>
        <fullName evidence="1">Uncharacterized protein</fullName>
    </submittedName>
</protein>
<organism evidence="1">
    <name type="scientific">Aphanomyces astaci</name>
    <name type="common">Crayfish plague agent</name>
    <dbReference type="NCBI Taxonomy" id="112090"/>
    <lineage>
        <taxon>Eukaryota</taxon>
        <taxon>Sar</taxon>
        <taxon>Stramenopiles</taxon>
        <taxon>Oomycota</taxon>
        <taxon>Saprolegniomycetes</taxon>
        <taxon>Saprolegniales</taxon>
        <taxon>Verrucalvaceae</taxon>
        <taxon>Aphanomyces</taxon>
    </lineage>
</organism>
<name>W4FV39_APHAT</name>
<dbReference type="AlphaFoldDB" id="W4FV39"/>
<dbReference type="EMBL" id="KI913164">
    <property type="protein sequence ID" value="ETV70816.1"/>
    <property type="molecule type" value="Genomic_DNA"/>
</dbReference>
<dbReference type="RefSeq" id="XP_009839880.1">
    <property type="nucleotide sequence ID" value="XM_009841578.1"/>
</dbReference>
<sequence>MNLPRPARAAQQRGPVVFHVHHRIGQLTACALYTPPILPLATARASPLRRAGTSTPAKTPLAADARCRPSCVLESPPPSGKLADAAILDLALLHTESASLTTSQIHPPTESTASLPFQSSYSADRMLAASEVIHHE</sequence>
<dbReference type="GeneID" id="20815887"/>
<proteinExistence type="predicted"/>
<reference evidence="1" key="1">
    <citation type="submission" date="2013-12" db="EMBL/GenBank/DDBJ databases">
        <title>The Genome Sequence of Aphanomyces astaci APO3.</title>
        <authorList>
            <consortium name="The Broad Institute Genomics Platform"/>
            <person name="Russ C."/>
            <person name="Tyler B."/>
            <person name="van West P."/>
            <person name="Dieguez-Uribeondo J."/>
            <person name="Young S.K."/>
            <person name="Zeng Q."/>
            <person name="Gargeya S."/>
            <person name="Fitzgerald M."/>
            <person name="Abouelleil A."/>
            <person name="Alvarado L."/>
            <person name="Chapman S.B."/>
            <person name="Gainer-Dewar J."/>
            <person name="Goldberg J."/>
            <person name="Griggs A."/>
            <person name="Gujja S."/>
            <person name="Hansen M."/>
            <person name="Howarth C."/>
            <person name="Imamovic A."/>
            <person name="Ireland A."/>
            <person name="Larimer J."/>
            <person name="McCowan C."/>
            <person name="Murphy C."/>
            <person name="Pearson M."/>
            <person name="Poon T.W."/>
            <person name="Priest M."/>
            <person name="Roberts A."/>
            <person name="Saif S."/>
            <person name="Shea T."/>
            <person name="Sykes S."/>
            <person name="Wortman J."/>
            <person name="Nusbaum C."/>
            <person name="Birren B."/>
        </authorList>
    </citation>
    <scope>NUCLEOTIDE SEQUENCE [LARGE SCALE GENOMIC DNA]</scope>
    <source>
        <strain evidence="1">APO3</strain>
    </source>
</reference>
<dbReference type="VEuPathDB" id="FungiDB:H257_13891"/>
<gene>
    <name evidence="1" type="ORF">H257_13891</name>
</gene>